<proteinExistence type="predicted"/>
<comment type="caution">
    <text evidence="1">The sequence shown here is derived from an EMBL/GenBank/DDBJ whole genome shotgun (WGS) entry which is preliminary data.</text>
</comment>
<dbReference type="Proteomes" id="UP000772434">
    <property type="component" value="Unassembled WGS sequence"/>
</dbReference>
<gene>
    <name evidence="1" type="ORF">BDP27DRAFT_1514543</name>
</gene>
<organism evidence="1 2">
    <name type="scientific">Rhodocollybia butyracea</name>
    <dbReference type="NCBI Taxonomy" id="206335"/>
    <lineage>
        <taxon>Eukaryota</taxon>
        <taxon>Fungi</taxon>
        <taxon>Dikarya</taxon>
        <taxon>Basidiomycota</taxon>
        <taxon>Agaricomycotina</taxon>
        <taxon>Agaricomycetes</taxon>
        <taxon>Agaricomycetidae</taxon>
        <taxon>Agaricales</taxon>
        <taxon>Marasmiineae</taxon>
        <taxon>Omphalotaceae</taxon>
        <taxon>Rhodocollybia</taxon>
    </lineage>
</organism>
<name>A0A9P5TX88_9AGAR</name>
<sequence>MDERERLFPQADEDTRRLQDFIAKDKAEDPSCRDDGVEKWKEFLKSREQTKELEKQLSQRPRIKTDFEDILHLEENSLQDDLKRAEGSFEAIQNGHNELICCNDRIVEASCRVQWGKEAAESHLREAQYKMKLLGNMLKSSAGSFNKSLVGRLQSDRELLVLERNIALEYMLMLCQLDLPGFVNRFQQRVAETVVPCVQPLACF</sequence>
<reference evidence="1" key="1">
    <citation type="submission" date="2020-11" db="EMBL/GenBank/DDBJ databases">
        <authorList>
            <consortium name="DOE Joint Genome Institute"/>
            <person name="Ahrendt S."/>
            <person name="Riley R."/>
            <person name="Andreopoulos W."/>
            <person name="Labutti K."/>
            <person name="Pangilinan J."/>
            <person name="Ruiz-Duenas F.J."/>
            <person name="Barrasa J.M."/>
            <person name="Sanchez-Garcia M."/>
            <person name="Camarero S."/>
            <person name="Miyauchi S."/>
            <person name="Serrano A."/>
            <person name="Linde D."/>
            <person name="Babiker R."/>
            <person name="Drula E."/>
            <person name="Ayuso-Fernandez I."/>
            <person name="Pacheco R."/>
            <person name="Padilla G."/>
            <person name="Ferreira P."/>
            <person name="Barriuso J."/>
            <person name="Kellner H."/>
            <person name="Castanera R."/>
            <person name="Alfaro M."/>
            <person name="Ramirez L."/>
            <person name="Pisabarro A.G."/>
            <person name="Kuo A."/>
            <person name="Tritt A."/>
            <person name="Lipzen A."/>
            <person name="He G."/>
            <person name="Yan M."/>
            <person name="Ng V."/>
            <person name="Cullen D."/>
            <person name="Martin F."/>
            <person name="Rosso M.-N."/>
            <person name="Henrissat B."/>
            <person name="Hibbett D."/>
            <person name="Martinez A.T."/>
            <person name="Grigoriev I.V."/>
        </authorList>
    </citation>
    <scope>NUCLEOTIDE SEQUENCE</scope>
    <source>
        <strain evidence="1">AH 40177</strain>
    </source>
</reference>
<dbReference type="EMBL" id="JADNRY010000453">
    <property type="protein sequence ID" value="KAF9052546.1"/>
    <property type="molecule type" value="Genomic_DNA"/>
</dbReference>
<evidence type="ECO:0000313" key="1">
    <source>
        <dbReference type="EMBL" id="KAF9052546.1"/>
    </source>
</evidence>
<evidence type="ECO:0000313" key="2">
    <source>
        <dbReference type="Proteomes" id="UP000772434"/>
    </source>
</evidence>
<dbReference type="AlphaFoldDB" id="A0A9P5TX88"/>
<accession>A0A9P5TX88</accession>
<protein>
    <submittedName>
        <fullName evidence="1">Uncharacterized protein</fullName>
    </submittedName>
</protein>
<keyword evidence="2" id="KW-1185">Reference proteome</keyword>